<proteinExistence type="inferred from homology"/>
<reference evidence="3" key="1">
    <citation type="journal article" date="2014" name="Int. J. Syst. Evol. Microbiol.">
        <title>Complete genome sequence of Corynebacterium casei LMG S-19264T (=DSM 44701T), isolated from a smear-ripened cheese.</title>
        <authorList>
            <consortium name="US DOE Joint Genome Institute (JGI-PGF)"/>
            <person name="Walter F."/>
            <person name="Albersmeier A."/>
            <person name="Kalinowski J."/>
            <person name="Ruckert C."/>
        </authorList>
    </citation>
    <scope>NUCLEOTIDE SEQUENCE</scope>
    <source>
        <strain evidence="3">CGMCC 1.12153</strain>
    </source>
</reference>
<dbReference type="RefSeq" id="WP_229735312.1">
    <property type="nucleotide sequence ID" value="NZ_BMEL01000003.1"/>
</dbReference>
<evidence type="ECO:0000313" key="3">
    <source>
        <dbReference type="EMBL" id="GGF25865.1"/>
    </source>
</evidence>
<dbReference type="AlphaFoldDB" id="A0A917EZ77"/>
<dbReference type="InterPro" id="IPR001173">
    <property type="entry name" value="Glyco_trans_2-like"/>
</dbReference>
<evidence type="ECO:0000259" key="2">
    <source>
        <dbReference type="Pfam" id="PF00535"/>
    </source>
</evidence>
<protein>
    <submittedName>
        <fullName evidence="3">Teichuronic acid biosynthesis glycosyltransferase TuaG</fullName>
    </submittedName>
</protein>
<dbReference type="CDD" id="cd00761">
    <property type="entry name" value="Glyco_tranf_GTA_type"/>
    <property type="match status" value="1"/>
</dbReference>
<feature type="domain" description="Glycosyltransferase 2-like" evidence="2">
    <location>
        <begin position="10"/>
        <end position="136"/>
    </location>
</feature>
<dbReference type="SUPFAM" id="SSF53448">
    <property type="entry name" value="Nucleotide-diphospho-sugar transferases"/>
    <property type="match status" value="1"/>
</dbReference>
<dbReference type="PANTHER" id="PTHR22916">
    <property type="entry name" value="GLYCOSYLTRANSFERASE"/>
    <property type="match status" value="1"/>
</dbReference>
<dbReference type="Gene3D" id="3.90.550.10">
    <property type="entry name" value="Spore Coat Polysaccharide Biosynthesis Protein SpsA, Chain A"/>
    <property type="match status" value="1"/>
</dbReference>
<name>A0A917EZ77_HALAA</name>
<comment type="caution">
    <text evidence="3">The sequence shown here is derived from an EMBL/GenBank/DDBJ whole genome shotgun (WGS) entry which is preliminary data.</text>
</comment>
<dbReference type="PANTHER" id="PTHR22916:SF3">
    <property type="entry name" value="UDP-GLCNAC:BETAGAL BETA-1,3-N-ACETYLGLUCOSAMINYLTRANSFERASE-LIKE PROTEIN 1"/>
    <property type="match status" value="1"/>
</dbReference>
<gene>
    <name evidence="3" type="primary">tuaG</name>
    <name evidence="3" type="ORF">GCM10010954_26010</name>
</gene>
<comment type="similarity">
    <text evidence="1">Belongs to the glycosyltransferase 2 family.</text>
</comment>
<dbReference type="GO" id="GO:0016758">
    <property type="term" value="F:hexosyltransferase activity"/>
    <property type="evidence" value="ECO:0007669"/>
    <property type="project" value="UniProtKB-ARBA"/>
</dbReference>
<organism evidence="3 4">
    <name type="scientific">Halobacillus andaensis</name>
    <dbReference type="NCBI Taxonomy" id="1176239"/>
    <lineage>
        <taxon>Bacteria</taxon>
        <taxon>Bacillati</taxon>
        <taxon>Bacillota</taxon>
        <taxon>Bacilli</taxon>
        <taxon>Bacillales</taxon>
        <taxon>Bacillaceae</taxon>
        <taxon>Halobacillus</taxon>
    </lineage>
</organism>
<dbReference type="Proteomes" id="UP000660110">
    <property type="component" value="Unassembled WGS sequence"/>
</dbReference>
<keyword evidence="4" id="KW-1185">Reference proteome</keyword>
<dbReference type="Pfam" id="PF00535">
    <property type="entry name" value="Glycos_transf_2"/>
    <property type="match status" value="1"/>
</dbReference>
<dbReference type="InterPro" id="IPR029044">
    <property type="entry name" value="Nucleotide-diphossugar_trans"/>
</dbReference>
<reference evidence="3" key="2">
    <citation type="submission" date="2020-09" db="EMBL/GenBank/DDBJ databases">
        <authorList>
            <person name="Sun Q."/>
            <person name="Zhou Y."/>
        </authorList>
    </citation>
    <scope>NUCLEOTIDE SEQUENCE</scope>
    <source>
        <strain evidence="3">CGMCC 1.12153</strain>
    </source>
</reference>
<dbReference type="EMBL" id="BMEL01000003">
    <property type="protein sequence ID" value="GGF25865.1"/>
    <property type="molecule type" value="Genomic_DNA"/>
</dbReference>
<dbReference type="FunFam" id="3.90.550.10:FF:000130">
    <property type="entry name" value="Family 2 glycosyl transferase"/>
    <property type="match status" value="1"/>
</dbReference>
<sequence>MVRNDHEIVSIITPAFNASNYILETIQSVKDQTYSNWEMIIVDDCSSDKTAEIVRKEVERDQRIKLITLVDNKGAATARNIAIKLSKGPYLAFLDSDDLWHPHKLEKQVNFMKEKQAGLSFTSYRIMRENGEKTDVVFHSAPQIDYHDLLRNTKIGTLTVMLDKRITGEVVMPSYRDCSEDYGLWLSILSKGVMAYGMKEELAIYRKSKNSLSGNKWSSAKKTWNTYRKVSKASIPSAIWYFANYSVHAYRKHSRIT</sequence>
<evidence type="ECO:0000313" key="4">
    <source>
        <dbReference type="Proteomes" id="UP000660110"/>
    </source>
</evidence>
<accession>A0A917EZ77</accession>
<evidence type="ECO:0000256" key="1">
    <source>
        <dbReference type="ARBA" id="ARBA00006739"/>
    </source>
</evidence>